<feature type="region of interest" description="Disordered" evidence="1">
    <location>
        <begin position="32"/>
        <end position="107"/>
    </location>
</feature>
<comment type="caution">
    <text evidence="2">The sequence shown here is derived from an EMBL/GenBank/DDBJ whole genome shotgun (WGS) entry which is preliminary data.</text>
</comment>
<dbReference type="OrthoDB" id="5957584at2759"/>
<feature type="compositionally biased region" description="Polar residues" evidence="1">
    <location>
        <begin position="44"/>
        <end position="63"/>
    </location>
</feature>
<keyword evidence="3" id="KW-1185">Reference proteome</keyword>
<accession>A0A9W9Z5G9</accession>
<protein>
    <submittedName>
        <fullName evidence="2">Uncharacterized protein</fullName>
    </submittedName>
</protein>
<gene>
    <name evidence="2" type="ORF">OS493_040105</name>
</gene>
<name>A0A9W9Z5G9_9CNID</name>
<evidence type="ECO:0000313" key="2">
    <source>
        <dbReference type="EMBL" id="KAJ7375601.1"/>
    </source>
</evidence>
<reference evidence="2" key="1">
    <citation type="submission" date="2023-01" db="EMBL/GenBank/DDBJ databases">
        <title>Genome assembly of the deep-sea coral Lophelia pertusa.</title>
        <authorList>
            <person name="Herrera S."/>
            <person name="Cordes E."/>
        </authorList>
    </citation>
    <scope>NUCLEOTIDE SEQUENCE</scope>
    <source>
        <strain evidence="2">USNM1676648</strain>
        <tissue evidence="2">Polyp</tissue>
    </source>
</reference>
<evidence type="ECO:0000313" key="3">
    <source>
        <dbReference type="Proteomes" id="UP001163046"/>
    </source>
</evidence>
<sequence length="120" mass="13159">MGTRILHRKLSDRSYLIQSGDKTVRRNRQFLKPAAKTSAKDKQSSNIGSEPSTQDRQSSNAVSPGSAVNHKELPSDPVMLAKHVGPANFPTGRTASCSTRAPEDKNQECLSAYRISKTLY</sequence>
<dbReference type="EMBL" id="MU826639">
    <property type="protein sequence ID" value="KAJ7375601.1"/>
    <property type="molecule type" value="Genomic_DNA"/>
</dbReference>
<organism evidence="2 3">
    <name type="scientific">Desmophyllum pertusum</name>
    <dbReference type="NCBI Taxonomy" id="174260"/>
    <lineage>
        <taxon>Eukaryota</taxon>
        <taxon>Metazoa</taxon>
        <taxon>Cnidaria</taxon>
        <taxon>Anthozoa</taxon>
        <taxon>Hexacorallia</taxon>
        <taxon>Scleractinia</taxon>
        <taxon>Caryophylliina</taxon>
        <taxon>Caryophylliidae</taxon>
        <taxon>Desmophyllum</taxon>
    </lineage>
</organism>
<evidence type="ECO:0000256" key="1">
    <source>
        <dbReference type="SAM" id="MobiDB-lite"/>
    </source>
</evidence>
<dbReference type="AlphaFoldDB" id="A0A9W9Z5G9"/>
<proteinExistence type="predicted"/>
<dbReference type="Proteomes" id="UP001163046">
    <property type="component" value="Unassembled WGS sequence"/>
</dbReference>